<keyword evidence="2" id="KW-1185">Reference proteome</keyword>
<evidence type="ECO:0000313" key="2">
    <source>
        <dbReference type="Proteomes" id="UP000003781"/>
    </source>
</evidence>
<protein>
    <submittedName>
        <fullName evidence="1">Uncharacterized protein</fullName>
    </submittedName>
</protein>
<gene>
    <name evidence="1" type="ORF">CY0110_18907</name>
</gene>
<dbReference type="Proteomes" id="UP000003781">
    <property type="component" value="Unassembled WGS sequence"/>
</dbReference>
<proteinExistence type="predicted"/>
<organism evidence="1 2">
    <name type="scientific">Crocosphaera chwakensis CCY0110</name>
    <dbReference type="NCBI Taxonomy" id="391612"/>
    <lineage>
        <taxon>Bacteria</taxon>
        <taxon>Bacillati</taxon>
        <taxon>Cyanobacteriota</taxon>
        <taxon>Cyanophyceae</taxon>
        <taxon>Oscillatoriophycideae</taxon>
        <taxon>Chroococcales</taxon>
        <taxon>Aphanothecaceae</taxon>
        <taxon>Crocosphaera</taxon>
        <taxon>Crocosphaera chwakensis</taxon>
    </lineage>
</organism>
<name>A3IJB3_9CHRO</name>
<sequence>MHHSSPISRPLRWRSSISRRELSSRNRLGLVNRSIC</sequence>
<dbReference type="AlphaFoldDB" id="A3IJB3"/>
<accession>A3IJB3</accession>
<comment type="caution">
    <text evidence="1">The sequence shown here is derived from an EMBL/GenBank/DDBJ whole genome shotgun (WGS) entry which is preliminary data.</text>
</comment>
<dbReference type="EMBL" id="AAXW01000002">
    <property type="protein sequence ID" value="EAZ93895.1"/>
    <property type="molecule type" value="Genomic_DNA"/>
</dbReference>
<reference evidence="1 2" key="1">
    <citation type="submission" date="2007-03" db="EMBL/GenBank/DDBJ databases">
        <authorList>
            <person name="Stal L."/>
            <person name="Ferriera S."/>
            <person name="Johnson J."/>
            <person name="Kravitz S."/>
            <person name="Beeson K."/>
            <person name="Sutton G."/>
            <person name="Rogers Y.-H."/>
            <person name="Friedman R."/>
            <person name="Frazier M."/>
            <person name="Venter J.C."/>
        </authorList>
    </citation>
    <scope>NUCLEOTIDE SEQUENCE [LARGE SCALE GENOMIC DNA]</scope>
    <source>
        <strain evidence="1 2">CCY0110</strain>
    </source>
</reference>
<evidence type="ECO:0000313" key="1">
    <source>
        <dbReference type="EMBL" id="EAZ93895.1"/>
    </source>
</evidence>